<dbReference type="GO" id="GO:0050380">
    <property type="term" value="F:undecaprenyl-diphosphatase activity"/>
    <property type="evidence" value="ECO:0007669"/>
    <property type="project" value="UniProtKB-EC"/>
</dbReference>
<dbReference type="GO" id="GO:0009252">
    <property type="term" value="P:peptidoglycan biosynthetic process"/>
    <property type="evidence" value="ECO:0007669"/>
    <property type="project" value="UniProtKB-KW"/>
</dbReference>
<evidence type="ECO:0000256" key="2">
    <source>
        <dbReference type="ARBA" id="ARBA00010621"/>
    </source>
</evidence>
<evidence type="ECO:0000256" key="15">
    <source>
        <dbReference type="ARBA" id="ARBA00032932"/>
    </source>
</evidence>
<keyword evidence="13" id="KW-0961">Cell wall biogenesis/degradation</keyword>
<keyword evidence="7 17" id="KW-0378">Hydrolase</keyword>
<evidence type="ECO:0000256" key="10">
    <source>
        <dbReference type="ARBA" id="ARBA00022989"/>
    </source>
</evidence>
<keyword evidence="6" id="KW-0812">Transmembrane</keyword>
<protein>
    <recommendedName>
        <fullName evidence="4">Undecaprenyl-diphosphatase</fullName>
        <ecNumber evidence="3">3.6.1.27</ecNumber>
    </recommendedName>
    <alternativeName>
        <fullName evidence="15">Bacitracin resistance protein</fullName>
    </alternativeName>
    <alternativeName>
        <fullName evidence="14">Undecaprenyl pyrophosphate phosphatase</fullName>
    </alternativeName>
</protein>
<dbReference type="PANTHER" id="PTHR30622">
    <property type="entry name" value="UNDECAPRENYL-DIPHOSPHATASE"/>
    <property type="match status" value="1"/>
</dbReference>
<dbReference type="EC" id="3.6.1.27" evidence="3"/>
<dbReference type="PANTHER" id="PTHR30622:SF2">
    <property type="entry name" value="UNDECAPRENYL-DIPHOSPHATASE"/>
    <property type="match status" value="1"/>
</dbReference>
<keyword evidence="11" id="KW-0472">Membrane</keyword>
<evidence type="ECO:0000256" key="11">
    <source>
        <dbReference type="ARBA" id="ARBA00023136"/>
    </source>
</evidence>
<evidence type="ECO:0000256" key="16">
    <source>
        <dbReference type="ARBA" id="ARBA00047594"/>
    </source>
</evidence>
<keyword evidence="18" id="KW-1185">Reference proteome</keyword>
<evidence type="ECO:0000256" key="12">
    <source>
        <dbReference type="ARBA" id="ARBA00023251"/>
    </source>
</evidence>
<dbReference type="GO" id="GO:0005886">
    <property type="term" value="C:plasma membrane"/>
    <property type="evidence" value="ECO:0007669"/>
    <property type="project" value="UniProtKB-SubCell"/>
</dbReference>
<dbReference type="GO" id="GO:0071555">
    <property type="term" value="P:cell wall organization"/>
    <property type="evidence" value="ECO:0007669"/>
    <property type="project" value="UniProtKB-KW"/>
</dbReference>
<reference evidence="17 18" key="1">
    <citation type="submission" date="2020-02" db="EMBL/GenBank/DDBJ databases">
        <authorList>
            <person name="Hogendoorn C."/>
        </authorList>
    </citation>
    <scope>NUCLEOTIDE SEQUENCE [LARGE SCALE GENOMIC DNA]</scope>
    <source>
        <strain evidence="17">R501</strain>
    </source>
</reference>
<evidence type="ECO:0000256" key="3">
    <source>
        <dbReference type="ARBA" id="ARBA00012374"/>
    </source>
</evidence>
<evidence type="ECO:0000256" key="1">
    <source>
        <dbReference type="ARBA" id="ARBA00004651"/>
    </source>
</evidence>
<comment type="catalytic activity">
    <reaction evidence="16">
        <text>di-trans,octa-cis-undecaprenyl diphosphate + H2O = di-trans,octa-cis-undecaprenyl phosphate + phosphate + H(+)</text>
        <dbReference type="Rhea" id="RHEA:28094"/>
        <dbReference type="ChEBI" id="CHEBI:15377"/>
        <dbReference type="ChEBI" id="CHEBI:15378"/>
        <dbReference type="ChEBI" id="CHEBI:43474"/>
        <dbReference type="ChEBI" id="CHEBI:58405"/>
        <dbReference type="ChEBI" id="CHEBI:60392"/>
        <dbReference type="EC" id="3.6.1.27"/>
    </reaction>
</comment>
<dbReference type="Proteomes" id="UP000503399">
    <property type="component" value="Chromosome"/>
</dbReference>
<dbReference type="InterPro" id="IPR003824">
    <property type="entry name" value="UppP"/>
</dbReference>
<keyword evidence="10" id="KW-1133">Transmembrane helix</keyword>
<keyword evidence="8" id="KW-0133">Cell shape</keyword>
<evidence type="ECO:0000256" key="4">
    <source>
        <dbReference type="ARBA" id="ARBA00021581"/>
    </source>
</evidence>
<evidence type="ECO:0000256" key="7">
    <source>
        <dbReference type="ARBA" id="ARBA00022801"/>
    </source>
</evidence>
<dbReference type="GO" id="GO:0046677">
    <property type="term" value="P:response to antibiotic"/>
    <property type="evidence" value="ECO:0007669"/>
    <property type="project" value="UniProtKB-KW"/>
</dbReference>
<dbReference type="GO" id="GO:0008360">
    <property type="term" value="P:regulation of cell shape"/>
    <property type="evidence" value="ECO:0007669"/>
    <property type="project" value="UniProtKB-KW"/>
</dbReference>
<gene>
    <name evidence="17" type="ORF">R50_0773</name>
</gene>
<evidence type="ECO:0000256" key="9">
    <source>
        <dbReference type="ARBA" id="ARBA00022984"/>
    </source>
</evidence>
<dbReference type="EMBL" id="LR778114">
    <property type="protein sequence ID" value="CAB1128279.1"/>
    <property type="molecule type" value="Genomic_DNA"/>
</dbReference>
<comment type="similarity">
    <text evidence="2">Belongs to the UppP family.</text>
</comment>
<evidence type="ECO:0000256" key="5">
    <source>
        <dbReference type="ARBA" id="ARBA00022475"/>
    </source>
</evidence>
<proteinExistence type="inferred from homology"/>
<comment type="subcellular location">
    <subcellularLocation>
        <location evidence="1">Cell membrane</location>
        <topology evidence="1">Multi-pass membrane protein</topology>
    </subcellularLocation>
</comment>
<keyword evidence="9" id="KW-0573">Peptidoglycan synthesis</keyword>
<evidence type="ECO:0000256" key="6">
    <source>
        <dbReference type="ARBA" id="ARBA00022692"/>
    </source>
</evidence>
<name>A0A6F8ZFA7_9FIRM</name>
<sequence>MAARDALVIGGWQTLALLPGLSRSGLTIAGGVNRDLPFAEAAPCSFLLLRP</sequence>
<evidence type="ECO:0000313" key="17">
    <source>
        <dbReference type="EMBL" id="CAB1128279.1"/>
    </source>
</evidence>
<organism evidence="17 18">
    <name type="scientific">Candidatus Hydrogenisulfobacillus filiaventi</name>
    <dbReference type="NCBI Taxonomy" id="2707344"/>
    <lineage>
        <taxon>Bacteria</taxon>
        <taxon>Bacillati</taxon>
        <taxon>Bacillota</taxon>
        <taxon>Clostridia</taxon>
        <taxon>Eubacteriales</taxon>
        <taxon>Clostridiales Family XVII. Incertae Sedis</taxon>
        <taxon>Candidatus Hydrogenisulfobacillus</taxon>
    </lineage>
</organism>
<dbReference type="Pfam" id="PF02673">
    <property type="entry name" value="BacA"/>
    <property type="match status" value="1"/>
</dbReference>
<dbReference type="KEGG" id="hfv:R50_0773"/>
<evidence type="ECO:0000256" key="8">
    <source>
        <dbReference type="ARBA" id="ARBA00022960"/>
    </source>
</evidence>
<evidence type="ECO:0000313" key="18">
    <source>
        <dbReference type="Proteomes" id="UP000503399"/>
    </source>
</evidence>
<accession>A0A6F8ZFA7</accession>
<dbReference type="AlphaFoldDB" id="A0A6F8ZFA7"/>
<evidence type="ECO:0000256" key="13">
    <source>
        <dbReference type="ARBA" id="ARBA00023316"/>
    </source>
</evidence>
<keyword evidence="5" id="KW-1003">Cell membrane</keyword>
<evidence type="ECO:0000256" key="14">
    <source>
        <dbReference type="ARBA" id="ARBA00032707"/>
    </source>
</evidence>
<keyword evidence="12" id="KW-0046">Antibiotic resistance</keyword>